<accession>A0A5J5BXR5</accession>
<evidence type="ECO:0000259" key="1">
    <source>
        <dbReference type="Pfam" id="PF14244"/>
    </source>
</evidence>
<organism evidence="3 4">
    <name type="scientific">Nyssa sinensis</name>
    <dbReference type="NCBI Taxonomy" id="561372"/>
    <lineage>
        <taxon>Eukaryota</taxon>
        <taxon>Viridiplantae</taxon>
        <taxon>Streptophyta</taxon>
        <taxon>Embryophyta</taxon>
        <taxon>Tracheophyta</taxon>
        <taxon>Spermatophyta</taxon>
        <taxon>Magnoliopsida</taxon>
        <taxon>eudicotyledons</taxon>
        <taxon>Gunneridae</taxon>
        <taxon>Pentapetalae</taxon>
        <taxon>asterids</taxon>
        <taxon>Cornales</taxon>
        <taxon>Nyssaceae</taxon>
        <taxon>Nyssa</taxon>
    </lineage>
</organism>
<evidence type="ECO:0000313" key="4">
    <source>
        <dbReference type="Proteomes" id="UP000325577"/>
    </source>
</evidence>
<evidence type="ECO:0000259" key="2">
    <source>
        <dbReference type="Pfam" id="PF25597"/>
    </source>
</evidence>
<feature type="domain" description="Retroviral polymerase SH3-like" evidence="2">
    <location>
        <begin position="56"/>
        <end position="115"/>
    </location>
</feature>
<dbReference type="AlphaFoldDB" id="A0A5J5BXR5"/>
<evidence type="ECO:0000313" key="3">
    <source>
        <dbReference type="EMBL" id="KAA8547424.1"/>
    </source>
</evidence>
<feature type="domain" description="Retrotransposon Copia-like N-terminal" evidence="1">
    <location>
        <begin position="25"/>
        <end position="54"/>
    </location>
</feature>
<dbReference type="InterPro" id="IPR057670">
    <property type="entry name" value="SH3_retrovirus"/>
</dbReference>
<protein>
    <submittedName>
        <fullName evidence="3">Uncharacterized protein</fullName>
    </submittedName>
</protein>
<dbReference type="InterPro" id="IPR029472">
    <property type="entry name" value="Copia-like_N"/>
</dbReference>
<keyword evidence="4" id="KW-1185">Reference proteome</keyword>
<gene>
    <name evidence="3" type="ORF">F0562_003712</name>
</gene>
<dbReference type="Proteomes" id="UP000325577">
    <property type="component" value="Linkage Group LG1"/>
</dbReference>
<name>A0A5J5BXR5_9ASTE</name>
<reference evidence="3 4" key="1">
    <citation type="submission" date="2019-09" db="EMBL/GenBank/DDBJ databases">
        <title>A chromosome-level genome assembly of the Chinese tupelo Nyssa sinensis.</title>
        <authorList>
            <person name="Yang X."/>
            <person name="Kang M."/>
            <person name="Yang Y."/>
            <person name="Xiong H."/>
            <person name="Wang M."/>
            <person name="Zhang Z."/>
            <person name="Wang Z."/>
            <person name="Wu H."/>
            <person name="Ma T."/>
            <person name="Liu J."/>
            <person name="Xi Z."/>
        </authorList>
    </citation>
    <scope>NUCLEOTIDE SEQUENCE [LARGE SCALE GENOMIC DNA]</scope>
    <source>
        <strain evidence="3">J267</strain>
        <tissue evidence="3">Leaf</tissue>
    </source>
</reference>
<dbReference type="Pfam" id="PF14244">
    <property type="entry name" value="Retrotran_gag_3"/>
    <property type="match status" value="1"/>
</dbReference>
<dbReference type="EMBL" id="CM018032">
    <property type="protein sequence ID" value="KAA8547424.1"/>
    <property type="molecule type" value="Genomic_DNA"/>
</dbReference>
<dbReference type="Pfam" id="PF25597">
    <property type="entry name" value="SH3_retrovirus"/>
    <property type="match status" value="1"/>
</dbReference>
<sequence length="174" mass="19317">MADNGKNGDKSTSFLVLGDDPFSIHHSNNPTAVLVSPPLNGDNYGSWLRAITMAFLCYACNANIKHKFDQCAKLGIFIGYPYGHKGYRIYDIESHSIYTSRDVIFHEGIFPFRDVPQSSAPPSTVIPLPVHDNGNFDFSPHPSPPVPNGHVDTSIIQLQLTLMWLMMTLLLSQN</sequence>
<dbReference type="OrthoDB" id="1750165at2759"/>
<proteinExistence type="predicted"/>